<sequence length="302" mass="32371">MGRPLFSGAFRDSAPAVRVEPDVAYPAYEKWTQNAFDPDSEEWFESDDAVYEAFVDQEPRPELREGGSNSSRSPSPGRATPSHASAGAGVVVIEDASDVSSGSSEGTASGRESPMEGAASEDAGSDRGDYPGGYVPLVVRVPVNQTERTAGGLTRTRVLHDRPEAPHAYRAGDIPSLYNMAFRARDRLDTPNNLPSRAIDRAITTRTSDITPIVVRARAPATPPTPPPRLTTPPPAPQTPAAYMTPSPPPSVTPRLYHWSPAPAPFPVSPTPANRRLLGNTSARMSLAHIAPTQVEARHIRI</sequence>
<gene>
    <name evidence="2" type="ORF">GLOTRDRAFT_128219</name>
</gene>
<feature type="compositionally biased region" description="Acidic residues" evidence="1">
    <location>
        <begin position="38"/>
        <end position="50"/>
    </location>
</feature>
<dbReference type="RefSeq" id="XP_007865464.1">
    <property type="nucleotide sequence ID" value="XM_007867273.1"/>
</dbReference>
<dbReference type="GeneID" id="19301689"/>
<proteinExistence type="predicted"/>
<name>S7QBQ9_GLOTA</name>
<reference evidence="2 3" key="1">
    <citation type="journal article" date="2012" name="Science">
        <title>The Paleozoic origin of enzymatic lignin decomposition reconstructed from 31 fungal genomes.</title>
        <authorList>
            <person name="Floudas D."/>
            <person name="Binder M."/>
            <person name="Riley R."/>
            <person name="Barry K."/>
            <person name="Blanchette R.A."/>
            <person name="Henrissat B."/>
            <person name="Martinez A.T."/>
            <person name="Otillar R."/>
            <person name="Spatafora J.W."/>
            <person name="Yadav J.S."/>
            <person name="Aerts A."/>
            <person name="Benoit I."/>
            <person name="Boyd A."/>
            <person name="Carlson A."/>
            <person name="Copeland A."/>
            <person name="Coutinho P.M."/>
            <person name="de Vries R.P."/>
            <person name="Ferreira P."/>
            <person name="Findley K."/>
            <person name="Foster B."/>
            <person name="Gaskell J."/>
            <person name="Glotzer D."/>
            <person name="Gorecki P."/>
            <person name="Heitman J."/>
            <person name="Hesse C."/>
            <person name="Hori C."/>
            <person name="Igarashi K."/>
            <person name="Jurgens J.A."/>
            <person name="Kallen N."/>
            <person name="Kersten P."/>
            <person name="Kohler A."/>
            <person name="Kuees U."/>
            <person name="Kumar T.K.A."/>
            <person name="Kuo A."/>
            <person name="LaButti K."/>
            <person name="Larrondo L.F."/>
            <person name="Lindquist E."/>
            <person name="Ling A."/>
            <person name="Lombard V."/>
            <person name="Lucas S."/>
            <person name="Lundell T."/>
            <person name="Martin R."/>
            <person name="McLaughlin D.J."/>
            <person name="Morgenstern I."/>
            <person name="Morin E."/>
            <person name="Murat C."/>
            <person name="Nagy L.G."/>
            <person name="Nolan M."/>
            <person name="Ohm R.A."/>
            <person name="Patyshakuliyeva A."/>
            <person name="Rokas A."/>
            <person name="Ruiz-Duenas F.J."/>
            <person name="Sabat G."/>
            <person name="Salamov A."/>
            <person name="Samejima M."/>
            <person name="Schmutz J."/>
            <person name="Slot J.C."/>
            <person name="St John F."/>
            <person name="Stenlid J."/>
            <person name="Sun H."/>
            <person name="Sun S."/>
            <person name="Syed K."/>
            <person name="Tsang A."/>
            <person name="Wiebenga A."/>
            <person name="Young D."/>
            <person name="Pisabarro A."/>
            <person name="Eastwood D.C."/>
            <person name="Martin F."/>
            <person name="Cullen D."/>
            <person name="Grigoriev I.V."/>
            <person name="Hibbett D.S."/>
        </authorList>
    </citation>
    <scope>NUCLEOTIDE SEQUENCE [LARGE SCALE GENOMIC DNA]</scope>
    <source>
        <strain evidence="2 3">ATCC 11539</strain>
    </source>
</reference>
<feature type="compositionally biased region" description="Polar residues" evidence="1">
    <location>
        <begin position="98"/>
        <end position="107"/>
    </location>
</feature>
<dbReference type="eggNOG" id="ENOG502T1QX">
    <property type="taxonomic scope" value="Eukaryota"/>
</dbReference>
<dbReference type="EMBL" id="KB469300">
    <property type="protein sequence ID" value="EPQ56798.1"/>
    <property type="molecule type" value="Genomic_DNA"/>
</dbReference>
<protein>
    <submittedName>
        <fullName evidence="2">Uncharacterized protein</fullName>
    </submittedName>
</protein>
<dbReference type="STRING" id="670483.S7QBQ9"/>
<evidence type="ECO:0000256" key="1">
    <source>
        <dbReference type="SAM" id="MobiDB-lite"/>
    </source>
</evidence>
<organism evidence="2 3">
    <name type="scientific">Gloeophyllum trabeum (strain ATCC 11539 / FP-39264 / Madison 617)</name>
    <name type="common">Brown rot fungus</name>
    <dbReference type="NCBI Taxonomy" id="670483"/>
    <lineage>
        <taxon>Eukaryota</taxon>
        <taxon>Fungi</taxon>
        <taxon>Dikarya</taxon>
        <taxon>Basidiomycota</taxon>
        <taxon>Agaricomycotina</taxon>
        <taxon>Agaricomycetes</taxon>
        <taxon>Gloeophyllales</taxon>
        <taxon>Gloeophyllaceae</taxon>
        <taxon>Gloeophyllum</taxon>
    </lineage>
</organism>
<feature type="compositionally biased region" description="Pro residues" evidence="1">
    <location>
        <begin position="221"/>
        <end position="238"/>
    </location>
</feature>
<dbReference type="Proteomes" id="UP000030669">
    <property type="component" value="Unassembled WGS sequence"/>
</dbReference>
<dbReference type="AlphaFoldDB" id="S7QBQ9"/>
<evidence type="ECO:0000313" key="3">
    <source>
        <dbReference type="Proteomes" id="UP000030669"/>
    </source>
</evidence>
<keyword evidence="3" id="KW-1185">Reference proteome</keyword>
<feature type="region of interest" description="Disordered" evidence="1">
    <location>
        <begin position="218"/>
        <end position="249"/>
    </location>
</feature>
<dbReference type="OrthoDB" id="3265863at2759"/>
<dbReference type="OMA" id="YWNAFDP"/>
<feature type="region of interest" description="Disordered" evidence="1">
    <location>
        <begin position="38"/>
        <end position="131"/>
    </location>
</feature>
<evidence type="ECO:0000313" key="2">
    <source>
        <dbReference type="EMBL" id="EPQ56798.1"/>
    </source>
</evidence>
<feature type="compositionally biased region" description="Low complexity" evidence="1">
    <location>
        <begin position="66"/>
        <end position="78"/>
    </location>
</feature>
<dbReference type="HOGENOM" id="CLU_059971_0_0_1"/>
<accession>S7QBQ9</accession>
<dbReference type="KEGG" id="gtr:GLOTRDRAFT_128219"/>